<keyword evidence="2" id="KW-1185">Reference proteome</keyword>
<dbReference type="EMBL" id="JARK01000003">
    <property type="protein sequence ID" value="EYC46266.1"/>
    <property type="molecule type" value="Genomic_DNA"/>
</dbReference>
<organism evidence="1 2">
    <name type="scientific">Ancylostoma ceylanicum</name>
    <dbReference type="NCBI Taxonomy" id="53326"/>
    <lineage>
        <taxon>Eukaryota</taxon>
        <taxon>Metazoa</taxon>
        <taxon>Ecdysozoa</taxon>
        <taxon>Nematoda</taxon>
        <taxon>Chromadorea</taxon>
        <taxon>Rhabditida</taxon>
        <taxon>Rhabditina</taxon>
        <taxon>Rhabditomorpha</taxon>
        <taxon>Strongyloidea</taxon>
        <taxon>Ancylostomatidae</taxon>
        <taxon>Ancylostomatinae</taxon>
        <taxon>Ancylostoma</taxon>
    </lineage>
</organism>
<evidence type="ECO:0000313" key="2">
    <source>
        <dbReference type="Proteomes" id="UP000024635"/>
    </source>
</evidence>
<comment type="caution">
    <text evidence="1">The sequence shown here is derived from an EMBL/GenBank/DDBJ whole genome shotgun (WGS) entry which is preliminary data.</text>
</comment>
<name>A0A016X352_9BILA</name>
<reference evidence="2" key="1">
    <citation type="journal article" date="2015" name="Nat. Genet.">
        <title>The genome and transcriptome of the zoonotic hookworm Ancylostoma ceylanicum identify infection-specific gene families.</title>
        <authorList>
            <person name="Schwarz E.M."/>
            <person name="Hu Y."/>
            <person name="Antoshechkin I."/>
            <person name="Miller M.M."/>
            <person name="Sternberg P.W."/>
            <person name="Aroian R.V."/>
        </authorList>
    </citation>
    <scope>NUCLEOTIDE SEQUENCE</scope>
    <source>
        <strain evidence="2">HY135</strain>
    </source>
</reference>
<evidence type="ECO:0000313" key="1">
    <source>
        <dbReference type="EMBL" id="EYC46266.1"/>
    </source>
</evidence>
<accession>A0A016X352</accession>
<gene>
    <name evidence="1" type="primary">Acey_s0403.g831</name>
    <name evidence="1" type="ORF">Y032_0403g831</name>
</gene>
<dbReference type="OrthoDB" id="202470at2759"/>
<sequence>MRSIATALVMQLTPLILNRTTNSGKSFLSICSSDRRSDPCLNISCFCFFKIVNTEEQRANEKWLFIGSKDCDLSDLAATRFAPPAHDLYVKVFIFTKEIVRRRTTDPCYSLGCYGRWFVPQLGT</sequence>
<proteinExistence type="predicted"/>
<dbReference type="Proteomes" id="UP000024635">
    <property type="component" value="Unassembled WGS sequence"/>
</dbReference>
<protein>
    <submittedName>
        <fullName evidence="1">Uncharacterized protein</fullName>
    </submittedName>
</protein>
<dbReference type="AlphaFoldDB" id="A0A016X352"/>